<sequence>MQLDHDIRKGLIILAIPIETCLAHVNLIMPKKTLSLIALIDSGASSCFIDEGLVTKHGIPVLWKNKPLVSKVVDGGQLAVVKELKESQDKEAYVGSRSEEKAQADIVVKEDLASRPFKFFRHQRVGHTRRRSK</sequence>
<dbReference type="Proteomes" id="UP000825935">
    <property type="component" value="Chromosome 36"/>
</dbReference>
<gene>
    <name evidence="1" type="ORF">KP509_36G000600</name>
</gene>
<proteinExistence type="predicted"/>
<evidence type="ECO:0000313" key="2">
    <source>
        <dbReference type="Proteomes" id="UP000825935"/>
    </source>
</evidence>
<keyword evidence="2" id="KW-1185">Reference proteome</keyword>
<organism evidence="1 2">
    <name type="scientific">Ceratopteris richardii</name>
    <name type="common">Triangle waterfern</name>
    <dbReference type="NCBI Taxonomy" id="49495"/>
    <lineage>
        <taxon>Eukaryota</taxon>
        <taxon>Viridiplantae</taxon>
        <taxon>Streptophyta</taxon>
        <taxon>Embryophyta</taxon>
        <taxon>Tracheophyta</taxon>
        <taxon>Polypodiopsida</taxon>
        <taxon>Polypodiidae</taxon>
        <taxon>Polypodiales</taxon>
        <taxon>Pteridineae</taxon>
        <taxon>Pteridaceae</taxon>
        <taxon>Parkerioideae</taxon>
        <taxon>Ceratopteris</taxon>
    </lineage>
</organism>
<evidence type="ECO:0000313" key="1">
    <source>
        <dbReference type="EMBL" id="KAH7280513.1"/>
    </source>
</evidence>
<dbReference type="EMBL" id="CM035441">
    <property type="protein sequence ID" value="KAH7280513.1"/>
    <property type="molecule type" value="Genomic_DNA"/>
</dbReference>
<reference evidence="1" key="1">
    <citation type="submission" date="2021-08" db="EMBL/GenBank/DDBJ databases">
        <title>WGS assembly of Ceratopteris richardii.</title>
        <authorList>
            <person name="Marchant D.B."/>
            <person name="Chen G."/>
            <person name="Jenkins J."/>
            <person name="Shu S."/>
            <person name="Leebens-Mack J."/>
            <person name="Grimwood J."/>
            <person name="Schmutz J."/>
            <person name="Soltis P."/>
            <person name="Soltis D."/>
            <person name="Chen Z.-H."/>
        </authorList>
    </citation>
    <scope>NUCLEOTIDE SEQUENCE</scope>
    <source>
        <strain evidence="1">Whitten #5841</strain>
        <tissue evidence="1">Leaf</tissue>
    </source>
</reference>
<dbReference type="OrthoDB" id="1166507at2759"/>
<protein>
    <submittedName>
        <fullName evidence="1">Uncharacterized protein</fullName>
    </submittedName>
</protein>
<dbReference type="AlphaFoldDB" id="A0A8T2QAH0"/>
<comment type="caution">
    <text evidence="1">The sequence shown here is derived from an EMBL/GenBank/DDBJ whole genome shotgun (WGS) entry which is preliminary data.</text>
</comment>
<dbReference type="CDD" id="cd00303">
    <property type="entry name" value="retropepsin_like"/>
    <property type="match status" value="1"/>
</dbReference>
<name>A0A8T2QAH0_CERRI</name>
<accession>A0A8T2QAH0</accession>